<dbReference type="Proteomes" id="UP000467637">
    <property type="component" value="Unassembled WGS sequence"/>
</dbReference>
<dbReference type="Gene3D" id="1.20.1260.10">
    <property type="match status" value="1"/>
</dbReference>
<dbReference type="InterPro" id="IPR021617">
    <property type="entry name" value="DUF3231"/>
</dbReference>
<dbReference type="InterPro" id="IPR012347">
    <property type="entry name" value="Ferritin-like"/>
</dbReference>
<name>A0ABW9UH94_9BACL</name>
<gene>
    <name evidence="1" type="ORF">GON05_27490</name>
</gene>
<keyword evidence="2" id="KW-1185">Reference proteome</keyword>
<sequence>MNIMEVFGDAIKPFLDGEKPPLNVGEVMNLWFYFTATDQTMRGEQVSFNITEDPELKEKLQEVINDVHRPILDEITVFLKKEGIPMPEASPDKPVGDFRHIPVGSKLSDEEIASLLSFNLVLGINYGSRGLTEAVRPDVAALFAKFQMKKMIFSLTFKDLLMRKGWLKTPPYFRPEA</sequence>
<dbReference type="RefSeq" id="WP_157323706.1">
    <property type="nucleotide sequence ID" value="NZ_WSEM01000023.1"/>
</dbReference>
<reference evidence="1 2" key="1">
    <citation type="submission" date="2019-12" db="EMBL/GenBank/DDBJ databases">
        <authorList>
            <person name="Huq M.A."/>
        </authorList>
    </citation>
    <scope>NUCLEOTIDE SEQUENCE [LARGE SCALE GENOMIC DNA]</scope>
    <source>
        <strain evidence="1 2">MAH-34</strain>
    </source>
</reference>
<protein>
    <submittedName>
        <fullName evidence="1">DUF3231 family protein</fullName>
    </submittedName>
</protein>
<evidence type="ECO:0000313" key="1">
    <source>
        <dbReference type="EMBL" id="MVQ38376.1"/>
    </source>
</evidence>
<proteinExistence type="predicted"/>
<dbReference type="Pfam" id="PF11553">
    <property type="entry name" value="DUF3231"/>
    <property type="match status" value="1"/>
</dbReference>
<organism evidence="1 2">
    <name type="scientific">Paenibacillus anseongense</name>
    <dbReference type="NCBI Taxonomy" id="2682845"/>
    <lineage>
        <taxon>Bacteria</taxon>
        <taxon>Bacillati</taxon>
        <taxon>Bacillota</taxon>
        <taxon>Bacilli</taxon>
        <taxon>Bacillales</taxon>
        <taxon>Paenibacillaceae</taxon>
        <taxon>Paenibacillus</taxon>
    </lineage>
</organism>
<dbReference type="EMBL" id="WSEM01000023">
    <property type="protein sequence ID" value="MVQ38376.1"/>
    <property type="molecule type" value="Genomic_DNA"/>
</dbReference>
<accession>A0ABW9UH94</accession>
<comment type="caution">
    <text evidence="1">The sequence shown here is derived from an EMBL/GenBank/DDBJ whole genome shotgun (WGS) entry which is preliminary data.</text>
</comment>
<evidence type="ECO:0000313" key="2">
    <source>
        <dbReference type="Proteomes" id="UP000467637"/>
    </source>
</evidence>